<dbReference type="InterPro" id="IPR011923">
    <property type="entry name" value="RodA/MrdB"/>
</dbReference>
<evidence type="ECO:0000256" key="11">
    <source>
        <dbReference type="SAM" id="Phobius"/>
    </source>
</evidence>
<evidence type="ECO:0000256" key="4">
    <source>
        <dbReference type="ARBA" id="ARBA00022679"/>
    </source>
</evidence>
<feature type="transmembrane region" description="Helical" evidence="11">
    <location>
        <begin position="313"/>
        <end position="331"/>
    </location>
</feature>
<dbReference type="PANTHER" id="PTHR30474:SF1">
    <property type="entry name" value="PEPTIDOGLYCAN GLYCOSYLTRANSFERASE MRDB"/>
    <property type="match status" value="1"/>
</dbReference>
<dbReference type="GO" id="GO:0016757">
    <property type="term" value="F:glycosyltransferase activity"/>
    <property type="evidence" value="ECO:0007669"/>
    <property type="project" value="UniProtKB-KW"/>
</dbReference>
<evidence type="ECO:0000256" key="10">
    <source>
        <dbReference type="ARBA" id="ARBA00023316"/>
    </source>
</evidence>
<evidence type="ECO:0000256" key="9">
    <source>
        <dbReference type="ARBA" id="ARBA00023136"/>
    </source>
</evidence>
<keyword evidence="8 11" id="KW-1133">Transmembrane helix</keyword>
<feature type="transmembrane region" description="Helical" evidence="11">
    <location>
        <begin position="72"/>
        <end position="92"/>
    </location>
</feature>
<dbReference type="GO" id="GO:0071555">
    <property type="term" value="P:cell wall organization"/>
    <property type="evidence" value="ECO:0007669"/>
    <property type="project" value="UniProtKB-KW"/>
</dbReference>
<keyword evidence="3" id="KW-0328">Glycosyltransferase</keyword>
<evidence type="ECO:0000256" key="8">
    <source>
        <dbReference type="ARBA" id="ARBA00022989"/>
    </source>
</evidence>
<accession>A0A0K9GXK1</accession>
<feature type="transmembrane region" description="Helical" evidence="11">
    <location>
        <begin position="112"/>
        <end position="129"/>
    </location>
</feature>
<keyword evidence="6" id="KW-0133">Cell shape</keyword>
<dbReference type="InterPro" id="IPR018365">
    <property type="entry name" value="Cell_cycle_FtsW-rel_CS"/>
</dbReference>
<feature type="transmembrane region" description="Helical" evidence="11">
    <location>
        <begin position="138"/>
        <end position="156"/>
    </location>
</feature>
<protein>
    <submittedName>
        <fullName evidence="12">Cell cycle protein</fullName>
    </submittedName>
</protein>
<dbReference type="PATRIC" id="fig|1679170.3.peg.4391"/>
<dbReference type="GO" id="GO:0032153">
    <property type="term" value="C:cell division site"/>
    <property type="evidence" value="ECO:0007669"/>
    <property type="project" value="TreeGrafter"/>
</dbReference>
<evidence type="ECO:0000313" key="13">
    <source>
        <dbReference type="Proteomes" id="UP000037146"/>
    </source>
</evidence>
<evidence type="ECO:0000256" key="7">
    <source>
        <dbReference type="ARBA" id="ARBA00022984"/>
    </source>
</evidence>
<evidence type="ECO:0000256" key="2">
    <source>
        <dbReference type="ARBA" id="ARBA00022475"/>
    </source>
</evidence>
<evidence type="ECO:0000256" key="6">
    <source>
        <dbReference type="ARBA" id="ARBA00022960"/>
    </source>
</evidence>
<keyword evidence="5 11" id="KW-0812">Transmembrane</keyword>
<comment type="caution">
    <text evidence="12">The sequence shown here is derived from an EMBL/GenBank/DDBJ whole genome shotgun (WGS) entry which is preliminary data.</text>
</comment>
<comment type="subcellular location">
    <subcellularLocation>
        <location evidence="1">Membrane</location>
        <topology evidence="1">Multi-pass membrane protein</topology>
    </subcellularLocation>
</comment>
<keyword evidence="9 11" id="KW-0472">Membrane</keyword>
<feature type="transmembrane region" description="Helical" evidence="11">
    <location>
        <begin position="12"/>
        <end position="28"/>
    </location>
</feature>
<feature type="transmembrane region" description="Helical" evidence="11">
    <location>
        <begin position="162"/>
        <end position="178"/>
    </location>
</feature>
<keyword evidence="7" id="KW-0573">Peptidoglycan synthesis</keyword>
<feature type="transmembrane region" description="Helical" evidence="11">
    <location>
        <begin position="284"/>
        <end position="301"/>
    </location>
</feature>
<dbReference type="GO" id="GO:0008360">
    <property type="term" value="P:regulation of cell shape"/>
    <property type="evidence" value="ECO:0007669"/>
    <property type="project" value="UniProtKB-KW"/>
</dbReference>
<name>A0A0K9GXK1_9BACI</name>
<feature type="transmembrane region" description="Helical" evidence="11">
    <location>
        <begin position="351"/>
        <end position="372"/>
    </location>
</feature>
<gene>
    <name evidence="12" type="ORF">AC625_19345</name>
</gene>
<reference evidence="13" key="1">
    <citation type="submission" date="2015-07" db="EMBL/GenBank/DDBJ databases">
        <title>Genome sequencing project for genomic taxonomy and phylogenomics of Bacillus-like bacteria.</title>
        <authorList>
            <person name="Liu B."/>
            <person name="Wang J."/>
            <person name="Zhu Y."/>
            <person name="Liu G."/>
            <person name="Chen Q."/>
            <person name="Chen Z."/>
            <person name="Lan J."/>
            <person name="Che J."/>
            <person name="Ge C."/>
            <person name="Shi H."/>
            <person name="Pan Z."/>
            <person name="Liu X."/>
        </authorList>
    </citation>
    <scope>NUCLEOTIDE SEQUENCE [LARGE SCALE GENOMIC DNA]</scope>
    <source>
        <strain evidence="13">FJAT-27997</strain>
    </source>
</reference>
<evidence type="ECO:0000256" key="3">
    <source>
        <dbReference type="ARBA" id="ARBA00022676"/>
    </source>
</evidence>
<dbReference type="NCBIfam" id="TIGR02210">
    <property type="entry name" value="rodA_shape"/>
    <property type="match status" value="1"/>
</dbReference>
<feature type="transmembrane region" description="Helical" evidence="11">
    <location>
        <begin position="185"/>
        <end position="203"/>
    </location>
</feature>
<dbReference type="GO" id="GO:0005886">
    <property type="term" value="C:plasma membrane"/>
    <property type="evidence" value="ECO:0007669"/>
    <property type="project" value="TreeGrafter"/>
</dbReference>
<sequence>MNKKEQQFDSILLFTLFCIFIYSLLAVYSGSGQYETHDPFYFVKRQVIWYFIGVVVMVAVAKFDFELLERLAAPLYSVGIGLLILVHFFGTFKNGATRWISFGFFELQPSEFMKVFLLIYLATVLHRLAKRELSFKESILTTIKIVVLTMIPFYLILVQPDLGSALVIAAITFSLILTSGISFKMIALLASCFTALIGFLVYLHNHFFEIFSKVIKPHQLERIYGWLSPQEYASSYGYQLNQAILGIGSGRMGGSGFNQGTQVQSGRIPEAHTDFIFSVVGEEFGFIGSSILISLYFILIYRITVIAFNSNNMFGTYICAGVIGLITFQIFQNISMTIGLMPVTGIALPFLSYGGSALLTNMIALGLVLSVNMRSKRYMFSRDENM</sequence>
<dbReference type="GO" id="GO:0009252">
    <property type="term" value="P:peptidoglycan biosynthetic process"/>
    <property type="evidence" value="ECO:0007669"/>
    <property type="project" value="UniProtKB-KW"/>
</dbReference>
<feature type="transmembrane region" description="Helical" evidence="11">
    <location>
        <begin position="48"/>
        <end position="65"/>
    </location>
</feature>
<dbReference type="EMBL" id="LFZW01000001">
    <property type="protein sequence ID" value="KMY51429.1"/>
    <property type="molecule type" value="Genomic_DNA"/>
</dbReference>
<evidence type="ECO:0000313" key="12">
    <source>
        <dbReference type="EMBL" id="KMY51429.1"/>
    </source>
</evidence>
<keyword evidence="2" id="KW-1003">Cell membrane</keyword>
<dbReference type="GO" id="GO:0015648">
    <property type="term" value="F:lipid-linked peptidoglycan transporter activity"/>
    <property type="evidence" value="ECO:0007669"/>
    <property type="project" value="TreeGrafter"/>
</dbReference>
<keyword evidence="10" id="KW-0961">Cell wall biogenesis/degradation</keyword>
<dbReference type="InterPro" id="IPR001182">
    <property type="entry name" value="FtsW/RodA"/>
</dbReference>
<dbReference type="OrthoDB" id="9768187at2"/>
<evidence type="ECO:0000256" key="5">
    <source>
        <dbReference type="ARBA" id="ARBA00022692"/>
    </source>
</evidence>
<dbReference type="PROSITE" id="PS00428">
    <property type="entry name" value="FTSW_RODA_SPOVE"/>
    <property type="match status" value="1"/>
</dbReference>
<evidence type="ECO:0000256" key="1">
    <source>
        <dbReference type="ARBA" id="ARBA00004141"/>
    </source>
</evidence>
<dbReference type="RefSeq" id="WP_049682778.1">
    <property type="nucleotide sequence ID" value="NZ_LFZW01000001.1"/>
</dbReference>
<keyword evidence="4" id="KW-0808">Transferase</keyword>
<dbReference type="STRING" id="1679170.AC625_19345"/>
<dbReference type="Pfam" id="PF01098">
    <property type="entry name" value="FTSW_RODA_SPOVE"/>
    <property type="match status" value="1"/>
</dbReference>
<organism evidence="12 13">
    <name type="scientific">Peribacillus loiseleuriae</name>
    <dbReference type="NCBI Taxonomy" id="1679170"/>
    <lineage>
        <taxon>Bacteria</taxon>
        <taxon>Bacillati</taxon>
        <taxon>Bacillota</taxon>
        <taxon>Bacilli</taxon>
        <taxon>Bacillales</taxon>
        <taxon>Bacillaceae</taxon>
        <taxon>Peribacillus</taxon>
    </lineage>
</organism>
<dbReference type="PANTHER" id="PTHR30474">
    <property type="entry name" value="CELL CYCLE PROTEIN"/>
    <property type="match status" value="1"/>
</dbReference>
<dbReference type="AlphaFoldDB" id="A0A0K9GXK1"/>
<keyword evidence="13" id="KW-1185">Reference proteome</keyword>
<dbReference type="Proteomes" id="UP000037146">
    <property type="component" value="Unassembled WGS sequence"/>
</dbReference>
<proteinExistence type="predicted"/>
<dbReference type="GO" id="GO:0051301">
    <property type="term" value="P:cell division"/>
    <property type="evidence" value="ECO:0007669"/>
    <property type="project" value="InterPro"/>
</dbReference>